<dbReference type="Gene3D" id="3.30.70.330">
    <property type="match status" value="1"/>
</dbReference>
<proteinExistence type="predicted"/>
<feature type="domain" description="RRM" evidence="4">
    <location>
        <begin position="9"/>
        <end position="87"/>
    </location>
</feature>
<feature type="compositionally biased region" description="Basic residues" evidence="3">
    <location>
        <begin position="184"/>
        <end position="194"/>
    </location>
</feature>
<keyword evidence="6" id="KW-1185">Reference proteome</keyword>
<dbReference type="EMBL" id="JAHBMH010000024">
    <property type="protein sequence ID" value="KAK1938721.1"/>
    <property type="molecule type" value="Genomic_DNA"/>
</dbReference>
<evidence type="ECO:0000256" key="1">
    <source>
        <dbReference type="ARBA" id="ARBA00022884"/>
    </source>
</evidence>
<feature type="compositionally biased region" description="Basic and acidic residues" evidence="3">
    <location>
        <begin position="196"/>
        <end position="207"/>
    </location>
</feature>
<dbReference type="InterPro" id="IPR003954">
    <property type="entry name" value="RRM_euk-type"/>
</dbReference>
<dbReference type="InterPro" id="IPR052462">
    <property type="entry name" value="SLIRP/GR-RBP-like"/>
</dbReference>
<accession>A0AAD9LJP7</accession>
<reference evidence="5" key="2">
    <citation type="submission" date="2021-05" db="EMBL/GenBank/DDBJ databases">
        <authorList>
            <person name="Pain A."/>
        </authorList>
    </citation>
    <scope>NUCLEOTIDE SEQUENCE</scope>
    <source>
        <strain evidence="5">1802A</strain>
    </source>
</reference>
<comment type="caution">
    <text evidence="5">The sequence shown here is derived from an EMBL/GenBank/DDBJ whole genome shotgun (WGS) entry which is preliminary data.</text>
</comment>
<dbReference type="SUPFAM" id="SSF54928">
    <property type="entry name" value="RNA-binding domain, RBD"/>
    <property type="match status" value="1"/>
</dbReference>
<dbReference type="GO" id="GO:0003723">
    <property type="term" value="F:RNA binding"/>
    <property type="evidence" value="ECO:0007669"/>
    <property type="project" value="UniProtKB-UniRule"/>
</dbReference>
<feature type="compositionally biased region" description="Basic and acidic residues" evidence="3">
    <location>
        <begin position="143"/>
        <end position="183"/>
    </location>
</feature>
<protein>
    <submittedName>
        <fullName evidence="5">RNA recognition motif containing protein</fullName>
    </submittedName>
</protein>
<evidence type="ECO:0000313" key="5">
    <source>
        <dbReference type="EMBL" id="KAK1938721.1"/>
    </source>
</evidence>
<feature type="compositionally biased region" description="Basic and acidic residues" evidence="3">
    <location>
        <begin position="223"/>
        <end position="239"/>
    </location>
</feature>
<name>A0AAD9LJP7_BABDI</name>
<dbReference type="SMART" id="SM00360">
    <property type="entry name" value="RRM"/>
    <property type="match status" value="1"/>
</dbReference>
<sequence>METEKSSGYSVLLRNLQYTTTTQVVRDAFGQFGKIRDVYLPLDFTTKRPRGFGFVEFNQEEDAIAAVKAMDNTEFDGATITCCLAQDRRKSPNSMRRAYRLADTQRRYVAVIGSEHDPCRGDHYSRHRSRSRSHGAQYARRSFSYERRSPPPRDDYHYHHRREYDHSPARYDRSYAYERDYRTHRDRRDHRGHRPGYLDHEDRRYLERSYPGDYPRHMHERRRSPLRDREPHLMERVSAEQRGGPVRRSVRKNP</sequence>
<dbReference type="InterPro" id="IPR012677">
    <property type="entry name" value="Nucleotide-bd_a/b_plait_sf"/>
</dbReference>
<dbReference type="InterPro" id="IPR035979">
    <property type="entry name" value="RBD_domain_sf"/>
</dbReference>
<evidence type="ECO:0000256" key="2">
    <source>
        <dbReference type="PROSITE-ProRule" id="PRU00176"/>
    </source>
</evidence>
<dbReference type="SMART" id="SM00361">
    <property type="entry name" value="RRM_1"/>
    <property type="match status" value="1"/>
</dbReference>
<evidence type="ECO:0000313" key="6">
    <source>
        <dbReference type="Proteomes" id="UP001195914"/>
    </source>
</evidence>
<dbReference type="AlphaFoldDB" id="A0AAD9LJP7"/>
<dbReference type="PANTHER" id="PTHR48027">
    <property type="entry name" value="HETEROGENEOUS NUCLEAR RIBONUCLEOPROTEIN 87F-RELATED"/>
    <property type="match status" value="1"/>
</dbReference>
<gene>
    <name evidence="5" type="ORF">X943_003778</name>
</gene>
<evidence type="ECO:0000256" key="3">
    <source>
        <dbReference type="SAM" id="MobiDB-lite"/>
    </source>
</evidence>
<dbReference type="Proteomes" id="UP001195914">
    <property type="component" value="Unassembled WGS sequence"/>
</dbReference>
<keyword evidence="1 2" id="KW-0694">RNA-binding</keyword>
<dbReference type="PROSITE" id="PS50102">
    <property type="entry name" value="RRM"/>
    <property type="match status" value="1"/>
</dbReference>
<dbReference type="InterPro" id="IPR000504">
    <property type="entry name" value="RRM_dom"/>
</dbReference>
<evidence type="ECO:0000259" key="4">
    <source>
        <dbReference type="PROSITE" id="PS50102"/>
    </source>
</evidence>
<dbReference type="Pfam" id="PF00076">
    <property type="entry name" value="RRM_1"/>
    <property type="match status" value="1"/>
</dbReference>
<reference evidence="5" key="1">
    <citation type="journal article" date="2014" name="Nucleic Acids Res.">
        <title>The evolutionary dynamics of variant antigen genes in Babesia reveal a history of genomic innovation underlying host-parasite interaction.</title>
        <authorList>
            <person name="Jackson A.P."/>
            <person name="Otto T.D."/>
            <person name="Darby A."/>
            <person name="Ramaprasad A."/>
            <person name="Xia D."/>
            <person name="Echaide I.E."/>
            <person name="Farber M."/>
            <person name="Gahlot S."/>
            <person name="Gamble J."/>
            <person name="Gupta D."/>
            <person name="Gupta Y."/>
            <person name="Jackson L."/>
            <person name="Malandrin L."/>
            <person name="Malas T.B."/>
            <person name="Moussa E."/>
            <person name="Nair M."/>
            <person name="Reid A.J."/>
            <person name="Sanders M."/>
            <person name="Sharma J."/>
            <person name="Tracey A."/>
            <person name="Quail M.A."/>
            <person name="Weir W."/>
            <person name="Wastling J.M."/>
            <person name="Hall N."/>
            <person name="Willadsen P."/>
            <person name="Lingelbach K."/>
            <person name="Shiels B."/>
            <person name="Tait A."/>
            <person name="Berriman M."/>
            <person name="Allred D.R."/>
            <person name="Pain A."/>
        </authorList>
    </citation>
    <scope>NUCLEOTIDE SEQUENCE</scope>
    <source>
        <strain evidence="5">1802A</strain>
    </source>
</reference>
<feature type="region of interest" description="Disordered" evidence="3">
    <location>
        <begin position="119"/>
        <end position="254"/>
    </location>
</feature>
<organism evidence="5 6">
    <name type="scientific">Babesia divergens</name>
    <dbReference type="NCBI Taxonomy" id="32595"/>
    <lineage>
        <taxon>Eukaryota</taxon>
        <taxon>Sar</taxon>
        <taxon>Alveolata</taxon>
        <taxon>Apicomplexa</taxon>
        <taxon>Aconoidasida</taxon>
        <taxon>Piroplasmida</taxon>
        <taxon>Babesiidae</taxon>
        <taxon>Babesia</taxon>
    </lineage>
</organism>